<dbReference type="Proteomes" id="UP000001514">
    <property type="component" value="Unassembled WGS sequence"/>
</dbReference>
<protein>
    <recommendedName>
        <fullName evidence="5">pectinesterase</fullName>
        <ecNumber evidence="5">3.1.1.11</ecNumber>
    </recommendedName>
</protein>
<evidence type="ECO:0000256" key="8">
    <source>
        <dbReference type="ARBA" id="ARBA00022801"/>
    </source>
</evidence>
<accession>D8RZ99</accession>
<dbReference type="GO" id="GO:0045490">
    <property type="term" value="P:pectin catabolic process"/>
    <property type="evidence" value="ECO:0000318"/>
    <property type="project" value="GO_Central"/>
</dbReference>
<dbReference type="EC" id="3.1.1.11" evidence="5"/>
<name>D8RZ99_SELML</name>
<dbReference type="InterPro" id="IPR012334">
    <property type="entry name" value="Pectin_lyas_fold"/>
</dbReference>
<keyword evidence="9" id="KW-0063">Aspartyl esterase</keyword>
<comment type="pathway">
    <text evidence="3">Glycan metabolism; pectin degradation; 2-dehydro-3-deoxy-D-gluconate from pectin: step 1/5.</text>
</comment>
<dbReference type="FunCoup" id="D8RZ99">
    <property type="interactions" value="21"/>
</dbReference>
<evidence type="ECO:0000256" key="7">
    <source>
        <dbReference type="ARBA" id="ARBA00022729"/>
    </source>
</evidence>
<dbReference type="InParanoid" id="D8RZ99"/>
<comment type="similarity">
    <text evidence="4">Belongs to the pectinesterase family.</text>
</comment>
<keyword evidence="12" id="KW-1185">Reference proteome</keyword>
<comment type="subcellular location">
    <subcellularLocation>
        <location evidence="1">Cell envelope</location>
    </subcellularLocation>
    <subcellularLocation>
        <location evidence="2">Secreted</location>
    </subcellularLocation>
</comment>
<dbReference type="Gene3D" id="2.160.20.10">
    <property type="entry name" value="Single-stranded right-handed beta-helix, Pectin lyase-like"/>
    <property type="match status" value="1"/>
</dbReference>
<evidence type="ECO:0000256" key="2">
    <source>
        <dbReference type="ARBA" id="ARBA00004613"/>
    </source>
</evidence>
<evidence type="ECO:0000256" key="1">
    <source>
        <dbReference type="ARBA" id="ARBA00004196"/>
    </source>
</evidence>
<dbReference type="PANTHER" id="PTHR31321">
    <property type="entry name" value="ACYL-COA THIOESTER HYDROLASE YBHC-RELATED"/>
    <property type="match status" value="1"/>
</dbReference>
<dbReference type="AlphaFoldDB" id="D8RZ99"/>
<gene>
    <name evidence="11" type="ORF">SELMODRAFT_104861</name>
</gene>
<dbReference type="SUPFAM" id="SSF51126">
    <property type="entry name" value="Pectin lyase-like"/>
    <property type="match status" value="1"/>
</dbReference>
<sequence length="362" mass="39733">MCAFQCLFSPEPASLTLPFTLDITSSCDDREASPVVFIVDQKGFGDFRTVQDAIDAVPDYNQVPVHIYINNGTFTEKVLIPHSKPYITLQGQGMDLTAIAWNDTANSSGRTYSSASVSVEAADFVAKNLSFLNTSPGPGVGVQGAQAVALRVSSDRAAFYGCGFYGFQDTLFDDQGRHYFKECFIEGSIDFICGSGRSLYENCELHSVAKPSKKVSGSITAQRRLKWSEASAFSFVNCSITGTGNVLLGRAWGPFSRVIFAYTSMDSIVHPVGWDDWGDSGRTLTVVYGEYECSGLGSNRRKRANWSHSLSDWQAYPYLSPLFIDGDEWIPELMASSEEKISAATTQELGVLNYEHDDNDEL</sequence>
<evidence type="ECO:0000256" key="5">
    <source>
        <dbReference type="ARBA" id="ARBA00013229"/>
    </source>
</evidence>
<dbReference type="KEGG" id="smo:SELMODRAFT_104861"/>
<dbReference type="EMBL" id="GL377595">
    <property type="protein sequence ID" value="EFJ22708.1"/>
    <property type="molecule type" value="Genomic_DNA"/>
</dbReference>
<evidence type="ECO:0000313" key="11">
    <source>
        <dbReference type="EMBL" id="EFJ22708.1"/>
    </source>
</evidence>
<keyword evidence="8" id="KW-0378">Hydrolase</keyword>
<dbReference type="OrthoDB" id="2019149at2759"/>
<proteinExistence type="inferred from homology"/>
<dbReference type="Pfam" id="PF01095">
    <property type="entry name" value="Pectinesterase"/>
    <property type="match status" value="1"/>
</dbReference>
<dbReference type="eggNOG" id="ENOG502QUTX">
    <property type="taxonomic scope" value="Eukaryota"/>
</dbReference>
<evidence type="ECO:0000256" key="6">
    <source>
        <dbReference type="ARBA" id="ARBA00022525"/>
    </source>
</evidence>
<dbReference type="Gramene" id="EFJ22708">
    <property type="protein sequence ID" value="EFJ22708"/>
    <property type="gene ID" value="SELMODRAFT_104861"/>
</dbReference>
<reference evidence="11 12" key="1">
    <citation type="journal article" date="2011" name="Science">
        <title>The Selaginella genome identifies genetic changes associated with the evolution of vascular plants.</title>
        <authorList>
            <person name="Banks J.A."/>
            <person name="Nishiyama T."/>
            <person name="Hasebe M."/>
            <person name="Bowman J.L."/>
            <person name="Gribskov M."/>
            <person name="dePamphilis C."/>
            <person name="Albert V.A."/>
            <person name="Aono N."/>
            <person name="Aoyama T."/>
            <person name="Ambrose B.A."/>
            <person name="Ashton N.W."/>
            <person name="Axtell M.J."/>
            <person name="Barker E."/>
            <person name="Barker M.S."/>
            <person name="Bennetzen J.L."/>
            <person name="Bonawitz N.D."/>
            <person name="Chapple C."/>
            <person name="Cheng C."/>
            <person name="Correa L.G."/>
            <person name="Dacre M."/>
            <person name="DeBarry J."/>
            <person name="Dreyer I."/>
            <person name="Elias M."/>
            <person name="Engstrom E.M."/>
            <person name="Estelle M."/>
            <person name="Feng L."/>
            <person name="Finet C."/>
            <person name="Floyd S.K."/>
            <person name="Frommer W.B."/>
            <person name="Fujita T."/>
            <person name="Gramzow L."/>
            <person name="Gutensohn M."/>
            <person name="Harholt J."/>
            <person name="Hattori M."/>
            <person name="Heyl A."/>
            <person name="Hirai T."/>
            <person name="Hiwatashi Y."/>
            <person name="Ishikawa M."/>
            <person name="Iwata M."/>
            <person name="Karol K.G."/>
            <person name="Koehler B."/>
            <person name="Kolukisaoglu U."/>
            <person name="Kubo M."/>
            <person name="Kurata T."/>
            <person name="Lalonde S."/>
            <person name="Li K."/>
            <person name="Li Y."/>
            <person name="Litt A."/>
            <person name="Lyons E."/>
            <person name="Manning G."/>
            <person name="Maruyama T."/>
            <person name="Michael T.P."/>
            <person name="Mikami K."/>
            <person name="Miyazaki S."/>
            <person name="Morinaga S."/>
            <person name="Murata T."/>
            <person name="Mueller-Roeber B."/>
            <person name="Nelson D.R."/>
            <person name="Obara M."/>
            <person name="Oguri Y."/>
            <person name="Olmstead R.G."/>
            <person name="Onodera N."/>
            <person name="Petersen B.L."/>
            <person name="Pils B."/>
            <person name="Prigge M."/>
            <person name="Rensing S.A."/>
            <person name="Riano-Pachon D.M."/>
            <person name="Roberts A.W."/>
            <person name="Sato Y."/>
            <person name="Scheller H.V."/>
            <person name="Schulz B."/>
            <person name="Schulz C."/>
            <person name="Shakirov E.V."/>
            <person name="Shibagaki N."/>
            <person name="Shinohara N."/>
            <person name="Shippen D.E."/>
            <person name="Soerensen I."/>
            <person name="Sotooka R."/>
            <person name="Sugimoto N."/>
            <person name="Sugita M."/>
            <person name="Sumikawa N."/>
            <person name="Tanurdzic M."/>
            <person name="Theissen G."/>
            <person name="Ulvskov P."/>
            <person name="Wakazuki S."/>
            <person name="Weng J.K."/>
            <person name="Willats W.W."/>
            <person name="Wipf D."/>
            <person name="Wolf P.G."/>
            <person name="Yang L."/>
            <person name="Zimmer A.D."/>
            <person name="Zhu Q."/>
            <person name="Mitros T."/>
            <person name="Hellsten U."/>
            <person name="Loque D."/>
            <person name="Otillar R."/>
            <person name="Salamov A."/>
            <person name="Schmutz J."/>
            <person name="Shapiro H."/>
            <person name="Lindquist E."/>
            <person name="Lucas S."/>
            <person name="Rokhsar D."/>
            <person name="Grigoriev I.V."/>
        </authorList>
    </citation>
    <scope>NUCLEOTIDE SEQUENCE [LARGE SCALE GENOMIC DNA]</scope>
</reference>
<dbReference type="PANTHER" id="PTHR31321:SF33">
    <property type="entry name" value="PECTINESTERASE 8-RELATED"/>
    <property type="match status" value="1"/>
</dbReference>
<keyword evidence="6" id="KW-0964">Secreted</keyword>
<organism evidence="12">
    <name type="scientific">Selaginella moellendorffii</name>
    <name type="common">Spikemoss</name>
    <dbReference type="NCBI Taxonomy" id="88036"/>
    <lineage>
        <taxon>Eukaryota</taxon>
        <taxon>Viridiplantae</taxon>
        <taxon>Streptophyta</taxon>
        <taxon>Embryophyta</taxon>
        <taxon>Tracheophyta</taxon>
        <taxon>Lycopodiopsida</taxon>
        <taxon>Selaginellales</taxon>
        <taxon>Selaginellaceae</taxon>
        <taxon>Selaginella</taxon>
    </lineage>
</organism>
<keyword evidence="7" id="KW-0732">Signal</keyword>
<dbReference type="UniPathway" id="UPA00545">
    <property type="reaction ID" value="UER00823"/>
</dbReference>
<dbReference type="InterPro" id="IPR011050">
    <property type="entry name" value="Pectin_lyase_fold/virulence"/>
</dbReference>
<dbReference type="HOGENOM" id="CLU_012243_3_3_1"/>
<evidence type="ECO:0000256" key="3">
    <source>
        <dbReference type="ARBA" id="ARBA00005184"/>
    </source>
</evidence>
<evidence type="ECO:0000256" key="9">
    <source>
        <dbReference type="ARBA" id="ARBA00023085"/>
    </source>
</evidence>
<dbReference type="GO" id="GO:0030599">
    <property type="term" value="F:pectinesterase activity"/>
    <property type="evidence" value="ECO:0000318"/>
    <property type="project" value="GO_Central"/>
</dbReference>
<dbReference type="STRING" id="88036.D8RZ99"/>
<dbReference type="GO" id="GO:0042545">
    <property type="term" value="P:cell wall modification"/>
    <property type="evidence" value="ECO:0007669"/>
    <property type="project" value="InterPro"/>
</dbReference>
<feature type="domain" description="Pectinesterase catalytic" evidence="10">
    <location>
        <begin position="38"/>
        <end position="326"/>
    </location>
</feature>
<dbReference type="OMA" id="DEWIPEL"/>
<dbReference type="GO" id="GO:0005576">
    <property type="term" value="C:extracellular region"/>
    <property type="evidence" value="ECO:0007669"/>
    <property type="project" value="UniProtKB-SubCell"/>
</dbReference>
<evidence type="ECO:0000259" key="10">
    <source>
        <dbReference type="Pfam" id="PF01095"/>
    </source>
</evidence>
<evidence type="ECO:0000313" key="12">
    <source>
        <dbReference type="Proteomes" id="UP000001514"/>
    </source>
</evidence>
<dbReference type="FunFam" id="2.160.20.10:FF:000008">
    <property type="entry name" value="Pectinesterase"/>
    <property type="match status" value="1"/>
</dbReference>
<evidence type="ECO:0000256" key="4">
    <source>
        <dbReference type="ARBA" id="ARBA00008891"/>
    </source>
</evidence>
<dbReference type="InterPro" id="IPR000070">
    <property type="entry name" value="Pectinesterase_cat"/>
</dbReference>